<evidence type="ECO:0000313" key="2">
    <source>
        <dbReference type="Proteomes" id="UP000246352"/>
    </source>
</evidence>
<evidence type="ECO:0000313" key="1">
    <source>
        <dbReference type="EMBL" id="PWV95497.1"/>
    </source>
</evidence>
<dbReference type="Pfam" id="PF01501">
    <property type="entry name" value="Glyco_transf_8"/>
    <property type="match status" value="1"/>
</dbReference>
<proteinExistence type="predicted"/>
<dbReference type="RefSeq" id="WP_110034506.1">
    <property type="nucleotide sequence ID" value="NZ_QGTR01000010.1"/>
</dbReference>
<dbReference type="CDD" id="cd02537">
    <property type="entry name" value="GT8_Glycogenin"/>
    <property type="match status" value="1"/>
</dbReference>
<dbReference type="Gene3D" id="3.90.550.10">
    <property type="entry name" value="Spore Coat Polysaccharide Biosynthesis Protein SpsA, Chain A"/>
    <property type="match status" value="1"/>
</dbReference>
<dbReference type="EMBL" id="QGTR01000010">
    <property type="protein sequence ID" value="PWV95497.1"/>
    <property type="molecule type" value="Genomic_DNA"/>
</dbReference>
<organism evidence="1 2">
    <name type="scientific">Hoeflea marina</name>
    <dbReference type="NCBI Taxonomy" id="274592"/>
    <lineage>
        <taxon>Bacteria</taxon>
        <taxon>Pseudomonadati</taxon>
        <taxon>Pseudomonadota</taxon>
        <taxon>Alphaproteobacteria</taxon>
        <taxon>Hyphomicrobiales</taxon>
        <taxon>Rhizobiaceae</taxon>
        <taxon>Hoeflea</taxon>
    </lineage>
</organism>
<dbReference type="PANTHER" id="PTHR11183">
    <property type="entry name" value="GLYCOGENIN SUBFAMILY MEMBER"/>
    <property type="match status" value="1"/>
</dbReference>
<accession>A0A317PG89</accession>
<dbReference type="AlphaFoldDB" id="A0A317PG89"/>
<keyword evidence="1" id="KW-0808">Transferase</keyword>
<dbReference type="InterPro" id="IPR029044">
    <property type="entry name" value="Nucleotide-diphossugar_trans"/>
</dbReference>
<name>A0A317PG89_9HYPH</name>
<dbReference type="SUPFAM" id="SSF53448">
    <property type="entry name" value="Nucleotide-diphospho-sugar transferases"/>
    <property type="match status" value="1"/>
</dbReference>
<reference evidence="1 2" key="1">
    <citation type="submission" date="2018-05" db="EMBL/GenBank/DDBJ databases">
        <title>Genomic Encyclopedia of Type Strains, Phase IV (KMG-IV): sequencing the most valuable type-strain genomes for metagenomic binning, comparative biology and taxonomic classification.</title>
        <authorList>
            <person name="Goeker M."/>
        </authorList>
    </citation>
    <scope>NUCLEOTIDE SEQUENCE [LARGE SCALE GENOMIC DNA]</scope>
    <source>
        <strain evidence="1 2">DSM 16791</strain>
    </source>
</reference>
<comment type="caution">
    <text evidence="1">The sequence shown here is derived from an EMBL/GenBank/DDBJ whole genome shotgun (WGS) entry which is preliminary data.</text>
</comment>
<gene>
    <name evidence="1" type="ORF">DFR52_11025</name>
</gene>
<dbReference type="OrthoDB" id="8278609at2"/>
<sequence>MSRFSPQHDGLVAAAPAAARAAYVTLVTNADYALGARALARSIRLSGSKADIAVLHTGGVAAQDLAPLAEFGCRLVHTELLDVSDAFNARHARKALHQQAPFNKGRKPDFHSPLDNFCKLRLWQLTEYESCVFIDADAIVLRNIDRLFDYPEFSAAPNVYESLADFHRLNSGVFVARPSLFTFTAMLARLDTPGAFWPRTDQTFLQTFFPDWHGLPVTMNMLQYVWFNLPELWDWRSIAVLHYQYEKPWEADHPRAAELQPLIDLWQAYFSGEAIPDIAALHGPLQRAGEAVAAPAAATGP</sequence>
<dbReference type="GO" id="GO:0016757">
    <property type="term" value="F:glycosyltransferase activity"/>
    <property type="evidence" value="ECO:0007669"/>
    <property type="project" value="InterPro"/>
</dbReference>
<dbReference type="InterPro" id="IPR050587">
    <property type="entry name" value="GNT1/Glycosyltrans_8"/>
</dbReference>
<dbReference type="InterPro" id="IPR002495">
    <property type="entry name" value="Glyco_trans_8"/>
</dbReference>
<protein>
    <submittedName>
        <fullName evidence="1">Alpha-N-acetylglucosamine transferase</fullName>
    </submittedName>
</protein>
<keyword evidence="2" id="KW-1185">Reference proteome</keyword>
<dbReference type="Proteomes" id="UP000246352">
    <property type="component" value="Unassembled WGS sequence"/>
</dbReference>